<protein>
    <submittedName>
        <fullName evidence="2">Uncharacterized protein</fullName>
    </submittedName>
</protein>
<evidence type="ECO:0000256" key="1">
    <source>
        <dbReference type="SAM" id="MobiDB-lite"/>
    </source>
</evidence>
<organism evidence="2">
    <name type="scientific">Heliothis virescens</name>
    <name type="common">Tobacco budworm moth</name>
    <dbReference type="NCBI Taxonomy" id="7102"/>
    <lineage>
        <taxon>Eukaryota</taxon>
        <taxon>Metazoa</taxon>
        <taxon>Ecdysozoa</taxon>
        <taxon>Arthropoda</taxon>
        <taxon>Hexapoda</taxon>
        <taxon>Insecta</taxon>
        <taxon>Pterygota</taxon>
        <taxon>Neoptera</taxon>
        <taxon>Endopterygota</taxon>
        <taxon>Lepidoptera</taxon>
        <taxon>Glossata</taxon>
        <taxon>Ditrysia</taxon>
        <taxon>Noctuoidea</taxon>
        <taxon>Noctuidae</taxon>
        <taxon>Heliothinae</taxon>
        <taxon>Heliothis</taxon>
    </lineage>
</organism>
<accession>A0A2A4JMY5</accession>
<feature type="compositionally biased region" description="Basic residues" evidence="1">
    <location>
        <begin position="151"/>
        <end position="169"/>
    </location>
</feature>
<sequence>MRVGITPAVSAIAGVLALRKWQYDRMVPMTSTLANNMEAGGEHQDVSISWRGPWLSVSSEAVFQERFQRGGAAAATPSSSTWMFLSSNMAASPQELKANAARKVLDLRRALHAERARPRRCGVAALRAEDVRDAMRAPPPRLRPRLAPPPHVRRRHAAPRPPHARRRTTPPHMLILYKRNYAPLF</sequence>
<comment type="caution">
    <text evidence="2">The sequence shown here is derived from an EMBL/GenBank/DDBJ whole genome shotgun (WGS) entry which is preliminary data.</text>
</comment>
<gene>
    <name evidence="2" type="ORF">B5V51_14820</name>
</gene>
<proteinExistence type="predicted"/>
<reference evidence="2" key="1">
    <citation type="submission" date="2017-09" db="EMBL/GenBank/DDBJ databases">
        <title>Contemporary evolution of a Lepidopteran species, Heliothis virescens, in response to modern agricultural practices.</title>
        <authorList>
            <person name="Fritz M.L."/>
            <person name="Deyonke A.M."/>
            <person name="Papanicolaou A."/>
            <person name="Micinski S."/>
            <person name="Westbrook J."/>
            <person name="Gould F."/>
        </authorList>
    </citation>
    <scope>NUCLEOTIDE SEQUENCE [LARGE SCALE GENOMIC DNA]</scope>
    <source>
        <strain evidence="2">HvINT-</strain>
        <tissue evidence="2">Whole body</tissue>
    </source>
</reference>
<dbReference type="AlphaFoldDB" id="A0A2A4JMY5"/>
<feature type="region of interest" description="Disordered" evidence="1">
    <location>
        <begin position="132"/>
        <end position="173"/>
    </location>
</feature>
<feature type="compositionally biased region" description="Pro residues" evidence="1">
    <location>
        <begin position="137"/>
        <end position="150"/>
    </location>
</feature>
<dbReference type="EMBL" id="NWSH01000944">
    <property type="protein sequence ID" value="PCG73435.1"/>
    <property type="molecule type" value="Genomic_DNA"/>
</dbReference>
<evidence type="ECO:0000313" key="2">
    <source>
        <dbReference type="EMBL" id="PCG73435.1"/>
    </source>
</evidence>
<name>A0A2A4JMY5_HELVI</name>